<dbReference type="InterPro" id="IPR017441">
    <property type="entry name" value="Protein_kinase_ATP_BS"/>
</dbReference>
<keyword evidence="5 18" id="KW-0812">Transmembrane</keyword>
<dbReference type="Gene3D" id="3.30.200.20">
    <property type="entry name" value="Phosphorylase Kinase, domain 1"/>
    <property type="match status" value="1"/>
</dbReference>
<comment type="caution">
    <text evidence="22">The sequence shown here is derived from an EMBL/GenBank/DDBJ whole genome shotgun (WGS) entry which is preliminary data.</text>
</comment>
<keyword evidence="13" id="KW-1015">Disulfide bond</keyword>
<dbReference type="Gene3D" id="1.10.510.10">
    <property type="entry name" value="Transferase(Phosphotransferase) domain 1"/>
    <property type="match status" value="1"/>
</dbReference>
<dbReference type="GO" id="GO:0005886">
    <property type="term" value="C:plasma membrane"/>
    <property type="evidence" value="ECO:0007669"/>
    <property type="project" value="TreeGrafter"/>
</dbReference>
<evidence type="ECO:0000256" key="12">
    <source>
        <dbReference type="ARBA" id="ARBA00023136"/>
    </source>
</evidence>
<keyword evidence="8 17" id="KW-0547">Nucleotide-binding</keyword>
<keyword evidence="12 18" id="KW-0472">Membrane</keyword>
<evidence type="ECO:0000256" key="16">
    <source>
        <dbReference type="ARBA" id="ARBA00048679"/>
    </source>
</evidence>
<evidence type="ECO:0000313" key="23">
    <source>
        <dbReference type="Proteomes" id="UP000283530"/>
    </source>
</evidence>
<keyword evidence="7" id="KW-0677">Repeat</keyword>
<evidence type="ECO:0000256" key="18">
    <source>
        <dbReference type="SAM" id="Phobius"/>
    </source>
</evidence>
<sequence>MCNLALKPLFFSLLISFLHLFHHATSASPPYFQCSSSTYTLNTTYRTNLNLLLSSLSSKASANNGFYNTTIGENQDQAYGLALCRGDMSSYYCQKCLDEASVEITMQERCPNNRSGIIWYDNCTLHYSDQAFFGQLNVSEMSLTLVNTQNTDQPYDPNVDVRALMYPLAADAPNQKLMFAADGSDARGYGLVQCTRDISVANCKTCLGAMMNQLLQCCEGKRGWRMLGSSCMVRYEAYKFFSSPAEPPVVPPAAPPDEGKKGKNSRVVAIGLTVTFVGLVLLGCCIFYLLRRRRKTQEAKKQQSHHALLNNLGATSTNLLNTDIYGGNEGENQELPFIDFGTIQHSTNNFSFENKLGQGGFGTVYKGMLVDGKEIAVKRLSIGSSQGLMEFRNEVVLISKLQHKNLVRLLFCCMEKEEKVLVYEYMPNKSLDFFLFDQIKRAQLTWRIRHNIVNGVARGLLYLHEDSRLKVIHRDLKASNVLLDYEMNPKISDFGLARTFKENQGEANTKKVIGTYGYMAPEYAMDGLFSVKSDVFSFGVLLLEILSGRKNSRSYIADNAQSLLAYAWRLWCDEKVMELIDPILIDSCPMDEVLRFVHIGLLCIQEDATDRPTMSSVVLMLRSNSMTLPHPTEPPLYIRKREITLEESSSNPKTSSNNEVTISVVEPRDLLVGTAAEDFGGGSVEACLAVFKGGVGHALDEGVDAVWGVAVGVVVEGVEMERAVEG</sequence>
<feature type="transmembrane region" description="Helical" evidence="18">
    <location>
        <begin position="267"/>
        <end position="290"/>
    </location>
</feature>
<name>A0A3S3N4V1_9MAGN</name>
<evidence type="ECO:0000256" key="8">
    <source>
        <dbReference type="ARBA" id="ARBA00022741"/>
    </source>
</evidence>
<evidence type="ECO:0000256" key="17">
    <source>
        <dbReference type="PROSITE-ProRule" id="PRU10141"/>
    </source>
</evidence>
<evidence type="ECO:0000313" key="22">
    <source>
        <dbReference type="EMBL" id="RWR88279.1"/>
    </source>
</evidence>
<evidence type="ECO:0000256" key="3">
    <source>
        <dbReference type="ARBA" id="ARBA00022527"/>
    </source>
</evidence>
<organism evidence="22 23">
    <name type="scientific">Cinnamomum micranthum f. kanehirae</name>
    <dbReference type="NCBI Taxonomy" id="337451"/>
    <lineage>
        <taxon>Eukaryota</taxon>
        <taxon>Viridiplantae</taxon>
        <taxon>Streptophyta</taxon>
        <taxon>Embryophyta</taxon>
        <taxon>Tracheophyta</taxon>
        <taxon>Spermatophyta</taxon>
        <taxon>Magnoliopsida</taxon>
        <taxon>Magnoliidae</taxon>
        <taxon>Laurales</taxon>
        <taxon>Lauraceae</taxon>
        <taxon>Cinnamomum</taxon>
    </lineage>
</organism>
<feature type="domain" description="Gnk2-homologous" evidence="21">
    <location>
        <begin position="139"/>
        <end position="240"/>
    </location>
</feature>
<keyword evidence="6 19" id="KW-0732">Signal</keyword>
<keyword evidence="14" id="KW-0325">Glycoprotein</keyword>
<evidence type="ECO:0000256" key="9">
    <source>
        <dbReference type="ARBA" id="ARBA00022777"/>
    </source>
</evidence>
<feature type="signal peptide" evidence="19">
    <location>
        <begin position="1"/>
        <end position="27"/>
    </location>
</feature>
<evidence type="ECO:0000256" key="5">
    <source>
        <dbReference type="ARBA" id="ARBA00022692"/>
    </source>
</evidence>
<evidence type="ECO:0000256" key="19">
    <source>
        <dbReference type="SAM" id="SignalP"/>
    </source>
</evidence>
<dbReference type="Gene3D" id="3.30.430.20">
    <property type="entry name" value="Gnk2 domain, C-X8-C-X2-C motif"/>
    <property type="match status" value="2"/>
</dbReference>
<evidence type="ECO:0000256" key="15">
    <source>
        <dbReference type="ARBA" id="ARBA00047899"/>
    </source>
</evidence>
<evidence type="ECO:0000256" key="4">
    <source>
        <dbReference type="ARBA" id="ARBA00022679"/>
    </source>
</evidence>
<dbReference type="SMART" id="SM00220">
    <property type="entry name" value="S_TKc"/>
    <property type="match status" value="1"/>
</dbReference>
<evidence type="ECO:0000256" key="14">
    <source>
        <dbReference type="ARBA" id="ARBA00023180"/>
    </source>
</evidence>
<evidence type="ECO:0000259" key="20">
    <source>
        <dbReference type="PROSITE" id="PS50011"/>
    </source>
</evidence>
<dbReference type="CDD" id="cd23509">
    <property type="entry name" value="Gnk2-like"/>
    <property type="match status" value="2"/>
</dbReference>
<dbReference type="InterPro" id="IPR008271">
    <property type="entry name" value="Ser/Thr_kinase_AS"/>
</dbReference>
<keyword evidence="11 18" id="KW-1133">Transmembrane helix</keyword>
<dbReference type="FunFam" id="3.30.430.20:FF:000003">
    <property type="entry name" value="Cysteine-rich RLK (RECEPTOR-like protein kinase) 10"/>
    <property type="match status" value="1"/>
</dbReference>
<dbReference type="Pfam" id="PF01657">
    <property type="entry name" value="Stress-antifung"/>
    <property type="match status" value="2"/>
</dbReference>
<dbReference type="PANTHER" id="PTHR27002">
    <property type="entry name" value="RECEPTOR-LIKE SERINE/THREONINE-PROTEIN KINASE SD1-8"/>
    <property type="match status" value="1"/>
</dbReference>
<gene>
    <name evidence="22" type="ORF">CKAN_01727600</name>
</gene>
<dbReference type="GO" id="GO:0004674">
    <property type="term" value="F:protein serine/threonine kinase activity"/>
    <property type="evidence" value="ECO:0007669"/>
    <property type="project" value="UniProtKB-KW"/>
</dbReference>
<protein>
    <recommendedName>
        <fullName evidence="2">non-specific serine/threonine protein kinase</fullName>
        <ecNumber evidence="2">2.7.11.1</ecNumber>
    </recommendedName>
</protein>
<feature type="domain" description="Protein kinase" evidence="20">
    <location>
        <begin position="350"/>
        <end position="633"/>
    </location>
</feature>
<evidence type="ECO:0000259" key="21">
    <source>
        <dbReference type="PROSITE" id="PS51473"/>
    </source>
</evidence>
<dbReference type="SUPFAM" id="SSF56112">
    <property type="entry name" value="Protein kinase-like (PK-like)"/>
    <property type="match status" value="1"/>
</dbReference>
<comment type="subcellular location">
    <subcellularLocation>
        <location evidence="1">Membrane</location>
        <topology evidence="1">Single-pass membrane protein</topology>
    </subcellularLocation>
</comment>
<dbReference type="AlphaFoldDB" id="A0A3S3N4V1"/>
<keyword evidence="4" id="KW-0808">Transferase</keyword>
<reference evidence="22 23" key="1">
    <citation type="journal article" date="2019" name="Nat. Plants">
        <title>Stout camphor tree genome fills gaps in understanding of flowering plant genome evolution.</title>
        <authorList>
            <person name="Chaw S.M."/>
            <person name="Liu Y.C."/>
            <person name="Wu Y.W."/>
            <person name="Wang H.Y."/>
            <person name="Lin C.I."/>
            <person name="Wu C.S."/>
            <person name="Ke H.M."/>
            <person name="Chang L.Y."/>
            <person name="Hsu C.Y."/>
            <person name="Yang H.T."/>
            <person name="Sudianto E."/>
            <person name="Hsu M.H."/>
            <person name="Wu K.P."/>
            <person name="Wang L.N."/>
            <person name="Leebens-Mack J.H."/>
            <person name="Tsai I.J."/>
        </authorList>
    </citation>
    <scope>NUCLEOTIDE SEQUENCE [LARGE SCALE GENOMIC DNA]</scope>
    <source>
        <strain evidence="23">cv. Chaw 1501</strain>
        <tissue evidence="22">Young leaves</tissue>
    </source>
</reference>
<feature type="chain" id="PRO_5018624831" description="non-specific serine/threonine protein kinase" evidence="19">
    <location>
        <begin position="28"/>
        <end position="726"/>
    </location>
</feature>
<keyword evidence="22" id="KW-0675">Receptor</keyword>
<dbReference type="PROSITE" id="PS50011">
    <property type="entry name" value="PROTEIN_KINASE_DOM"/>
    <property type="match status" value="1"/>
</dbReference>
<keyword evidence="9 22" id="KW-0418">Kinase</keyword>
<feature type="binding site" evidence="17">
    <location>
        <position position="378"/>
    </location>
    <ligand>
        <name>ATP</name>
        <dbReference type="ChEBI" id="CHEBI:30616"/>
    </ligand>
</feature>
<dbReference type="FunFam" id="1.10.510.10:FF:000467">
    <property type="entry name" value="Liguleless narrow1"/>
    <property type="match status" value="1"/>
</dbReference>
<dbReference type="GO" id="GO:0005524">
    <property type="term" value="F:ATP binding"/>
    <property type="evidence" value="ECO:0007669"/>
    <property type="project" value="UniProtKB-UniRule"/>
</dbReference>
<evidence type="ECO:0000256" key="1">
    <source>
        <dbReference type="ARBA" id="ARBA00004167"/>
    </source>
</evidence>
<evidence type="ECO:0000256" key="7">
    <source>
        <dbReference type="ARBA" id="ARBA00022737"/>
    </source>
</evidence>
<dbReference type="InterPro" id="IPR011009">
    <property type="entry name" value="Kinase-like_dom_sf"/>
</dbReference>
<dbReference type="EC" id="2.7.11.1" evidence="2"/>
<comment type="catalytic activity">
    <reaction evidence="15">
        <text>L-threonyl-[protein] + ATP = O-phospho-L-threonyl-[protein] + ADP + H(+)</text>
        <dbReference type="Rhea" id="RHEA:46608"/>
        <dbReference type="Rhea" id="RHEA-COMP:11060"/>
        <dbReference type="Rhea" id="RHEA-COMP:11605"/>
        <dbReference type="ChEBI" id="CHEBI:15378"/>
        <dbReference type="ChEBI" id="CHEBI:30013"/>
        <dbReference type="ChEBI" id="CHEBI:30616"/>
        <dbReference type="ChEBI" id="CHEBI:61977"/>
        <dbReference type="ChEBI" id="CHEBI:456216"/>
        <dbReference type="EC" id="2.7.11.1"/>
    </reaction>
</comment>
<evidence type="ECO:0000256" key="11">
    <source>
        <dbReference type="ARBA" id="ARBA00022989"/>
    </source>
</evidence>
<evidence type="ECO:0000256" key="2">
    <source>
        <dbReference type="ARBA" id="ARBA00012513"/>
    </source>
</evidence>
<keyword evidence="10 17" id="KW-0067">ATP-binding</keyword>
<dbReference type="PROSITE" id="PS00107">
    <property type="entry name" value="PROTEIN_KINASE_ATP"/>
    <property type="match status" value="1"/>
</dbReference>
<dbReference type="CDD" id="cd14066">
    <property type="entry name" value="STKc_IRAK"/>
    <property type="match status" value="1"/>
</dbReference>
<dbReference type="InterPro" id="IPR001245">
    <property type="entry name" value="Ser-Thr/Tyr_kinase_cat_dom"/>
</dbReference>
<evidence type="ECO:0000256" key="10">
    <source>
        <dbReference type="ARBA" id="ARBA00022840"/>
    </source>
</evidence>
<dbReference type="InterPro" id="IPR000719">
    <property type="entry name" value="Prot_kinase_dom"/>
</dbReference>
<dbReference type="InterPro" id="IPR038408">
    <property type="entry name" value="GNK2_sf"/>
</dbReference>
<dbReference type="Proteomes" id="UP000283530">
    <property type="component" value="Unassembled WGS sequence"/>
</dbReference>
<dbReference type="EMBL" id="QPKB01000007">
    <property type="protein sequence ID" value="RWR88279.1"/>
    <property type="molecule type" value="Genomic_DNA"/>
</dbReference>
<proteinExistence type="predicted"/>
<dbReference type="OrthoDB" id="4062651at2759"/>
<keyword evidence="3" id="KW-0723">Serine/threonine-protein kinase</keyword>
<evidence type="ECO:0000256" key="6">
    <source>
        <dbReference type="ARBA" id="ARBA00022729"/>
    </source>
</evidence>
<dbReference type="PANTHER" id="PTHR27002:SF181">
    <property type="entry name" value="RECEPTOR-LIKE SERINE_THREONINE-PROTEIN KINASE"/>
    <property type="match status" value="1"/>
</dbReference>
<feature type="domain" description="Gnk2-homologous" evidence="21">
    <location>
        <begin position="27"/>
        <end position="132"/>
    </location>
</feature>
<dbReference type="Pfam" id="PF07714">
    <property type="entry name" value="PK_Tyr_Ser-Thr"/>
    <property type="match status" value="1"/>
</dbReference>
<dbReference type="FunFam" id="3.30.200.20:FF:000195">
    <property type="entry name" value="G-type lectin S-receptor-like serine/threonine-protein kinase"/>
    <property type="match status" value="1"/>
</dbReference>
<evidence type="ECO:0000256" key="13">
    <source>
        <dbReference type="ARBA" id="ARBA00023157"/>
    </source>
</evidence>
<dbReference type="PROSITE" id="PS00108">
    <property type="entry name" value="PROTEIN_KINASE_ST"/>
    <property type="match status" value="1"/>
</dbReference>
<accession>A0A3S3N4V1</accession>
<dbReference type="PROSITE" id="PS51473">
    <property type="entry name" value="GNK2"/>
    <property type="match status" value="2"/>
</dbReference>
<comment type="catalytic activity">
    <reaction evidence="16">
        <text>L-seryl-[protein] + ATP = O-phospho-L-seryl-[protein] + ADP + H(+)</text>
        <dbReference type="Rhea" id="RHEA:17989"/>
        <dbReference type="Rhea" id="RHEA-COMP:9863"/>
        <dbReference type="Rhea" id="RHEA-COMP:11604"/>
        <dbReference type="ChEBI" id="CHEBI:15378"/>
        <dbReference type="ChEBI" id="CHEBI:29999"/>
        <dbReference type="ChEBI" id="CHEBI:30616"/>
        <dbReference type="ChEBI" id="CHEBI:83421"/>
        <dbReference type="ChEBI" id="CHEBI:456216"/>
        <dbReference type="EC" id="2.7.11.1"/>
    </reaction>
</comment>
<dbReference type="InterPro" id="IPR002902">
    <property type="entry name" value="GNK2"/>
</dbReference>
<keyword evidence="23" id="KW-1185">Reference proteome</keyword>